<evidence type="ECO:0000256" key="1">
    <source>
        <dbReference type="ARBA" id="ARBA00022833"/>
    </source>
</evidence>
<comment type="caution">
    <text evidence="2">The sequence shown here is derived from an EMBL/GenBank/DDBJ whole genome shotgun (WGS) entry which is preliminary data.</text>
</comment>
<dbReference type="RefSeq" id="WP_252445295.1">
    <property type="nucleotide sequence ID" value="NZ_JAGSOV010000077.1"/>
</dbReference>
<dbReference type="PANTHER" id="PTHR12993">
    <property type="entry name" value="N-ACETYLGLUCOSAMINYL-PHOSPHATIDYLINOSITOL DE-N-ACETYLASE-RELATED"/>
    <property type="match status" value="1"/>
</dbReference>
<dbReference type="InterPro" id="IPR024078">
    <property type="entry name" value="LmbE-like_dom_sf"/>
</dbReference>
<proteinExistence type="predicted"/>
<sequence>MIPAPIPASASDIPVPDLRGRTVLALHAHPDDESIFTGITLRRLADAGARTVLVMATAGELGESRVPLRPGETVAQRRVAELERSAELLGVSRLVLLGRRDSGAPGGPAGTHHRALALGDPLQLARRVAEIADAEGACALLHDDEHGVYGHPDHRAAFRIGAAATDLLGITGYGVTVDREYLHLSEGGPHLVHGAAQWAAVPYGRATCEIALAVTGDAGHLACKRAAITAHASQLDEADVPLEGFADTYGYEWFRRHGGPAGPGVLDALGNAHLFAIA</sequence>
<name>A0ABT1AAV1_9PSEU</name>
<evidence type="ECO:0000313" key="3">
    <source>
        <dbReference type="Proteomes" id="UP001165283"/>
    </source>
</evidence>
<dbReference type="EMBL" id="JAGSOV010000077">
    <property type="protein sequence ID" value="MCO1660050.1"/>
    <property type="molecule type" value="Genomic_DNA"/>
</dbReference>
<organism evidence="2 3">
    <name type="scientific">Pseudonocardia humida</name>
    <dbReference type="NCBI Taxonomy" id="2800819"/>
    <lineage>
        <taxon>Bacteria</taxon>
        <taxon>Bacillati</taxon>
        <taxon>Actinomycetota</taxon>
        <taxon>Actinomycetes</taxon>
        <taxon>Pseudonocardiales</taxon>
        <taxon>Pseudonocardiaceae</taxon>
        <taxon>Pseudonocardia</taxon>
    </lineage>
</organism>
<protein>
    <submittedName>
        <fullName evidence="2">PIG-L family deacetylase</fullName>
    </submittedName>
</protein>
<evidence type="ECO:0000313" key="2">
    <source>
        <dbReference type="EMBL" id="MCO1660050.1"/>
    </source>
</evidence>
<dbReference type="Proteomes" id="UP001165283">
    <property type="component" value="Unassembled WGS sequence"/>
</dbReference>
<gene>
    <name evidence="2" type="ORF">KDL28_33830</name>
</gene>
<keyword evidence="1" id="KW-0862">Zinc</keyword>
<accession>A0ABT1AAV1</accession>
<dbReference type="SUPFAM" id="SSF102588">
    <property type="entry name" value="LmbE-like"/>
    <property type="match status" value="1"/>
</dbReference>
<dbReference type="Gene3D" id="3.40.50.10320">
    <property type="entry name" value="LmbE-like"/>
    <property type="match status" value="1"/>
</dbReference>
<dbReference type="Pfam" id="PF02585">
    <property type="entry name" value="PIG-L"/>
    <property type="match status" value="1"/>
</dbReference>
<dbReference type="InterPro" id="IPR003737">
    <property type="entry name" value="GlcNAc_PI_deacetylase-related"/>
</dbReference>
<keyword evidence="3" id="KW-1185">Reference proteome</keyword>
<dbReference type="PANTHER" id="PTHR12993:SF11">
    <property type="entry name" value="N-ACETYLGLUCOSAMINYL-PHOSPHATIDYLINOSITOL DE-N-ACETYLASE"/>
    <property type="match status" value="1"/>
</dbReference>
<reference evidence="2" key="1">
    <citation type="submission" date="2021-04" db="EMBL/GenBank/DDBJ databases">
        <title>Pseudonocardia sp. nov., isolated from sandy soil of mangrove forest.</title>
        <authorList>
            <person name="Zan Z."/>
            <person name="Huang R."/>
            <person name="Liu W."/>
        </authorList>
    </citation>
    <scope>NUCLEOTIDE SEQUENCE</scope>
    <source>
        <strain evidence="2">S2-4</strain>
    </source>
</reference>